<dbReference type="Gene3D" id="3.90.1330.10">
    <property type="entry name" value="Alpha-glucuronidase, C-terminal domain"/>
    <property type="match status" value="1"/>
</dbReference>
<evidence type="ECO:0000256" key="5">
    <source>
        <dbReference type="ARBA" id="ARBA00023277"/>
    </source>
</evidence>
<sequence length="801" mass="88580">MRAIQVFGFFGLVSAENGLDGWLRYARLPDHVLEHARIPSTIVALNDSSASLLFTAGQELQKGVEGLSGEKLEVSSHFSSQQSSIVVGTLDLLRATAAQIIGYNERSALYGAFKYLSMLAQGNFSEVAYSSNPSAPIQWANQWDNLDGSIERGYAGPSIFFKNGGILGNLTRVAQYARLLASVGINGVVVNNVNAALAANIPLLNSSNIEGLGRIADAMRPWGVRLAISLDFDAPRNNGNLSTSDPLDASVIDFWTDKTAELYQHVFDLAGFLVKANSEDQPGPLTYNRTLADGANLFAKALQPHGNGVVMFRAFVYDHHLNETNWKNDRPNAAVDFFKHLDGQFDDNVVIQIKYGPIDFQVREPPSPLFANLLESNIAIELQVTQEYVGQQNHLVYLPPLWKTILDYDLRVENETSVIGRDTLSGKRFNRTLNGYSAVINVGTNTTWLGHHLAMSNFYAFGRLAWNPQENEVDIVQEWTRLTFGLNKEVVDTVTEILTDITGPHYGPNPASQDDNGWGQWTRADATTIGMDRTVWNGTSFSGQYPPEIAAKYEQIKTTPDELLLWFHHVPYTQRLKSGKTVIQHFYDAHYAGAEKVQAFTSQWASLKGLIDEQRFGEVAFRLEYQTGHVIVWRDAINDFYRNKSSIPDENGRVGNHQWRIEAEDMDFSGYQVVFVSPFETASNTKAIRTSSNDTAGTATTTLDVPSGVYDIAVNYYDVIGGCASYEISLNDKLLGSWVGDLEDKLGNTFSSQLNGHSATRIYFKGIHINNGDELTIEGTPDGAEPAPLDYVSILPVGVID</sequence>
<dbReference type="InterPro" id="IPR037054">
    <property type="entry name" value="A-glucoronidase_C_sf"/>
</dbReference>
<comment type="similarity">
    <text evidence="1 9">Belongs to the glycosyl hydrolase 67 family.</text>
</comment>
<dbReference type="InterPro" id="IPR017853">
    <property type="entry name" value="GH"/>
</dbReference>
<evidence type="ECO:0000256" key="9">
    <source>
        <dbReference type="RuleBase" id="RU361198"/>
    </source>
</evidence>
<keyword evidence="14" id="KW-1185">Reference proteome</keyword>
<evidence type="ECO:0000256" key="7">
    <source>
        <dbReference type="ARBA" id="ARBA00023326"/>
    </source>
</evidence>
<evidence type="ECO:0000313" key="13">
    <source>
        <dbReference type="EMBL" id="KAH6657375.1"/>
    </source>
</evidence>
<gene>
    <name evidence="9" type="primary">aguA</name>
    <name evidence="13" type="ORF">BKA67DRAFT_590912</name>
</gene>
<dbReference type="EMBL" id="JAGPXC010000002">
    <property type="protein sequence ID" value="KAH6657375.1"/>
    <property type="molecule type" value="Genomic_DNA"/>
</dbReference>
<dbReference type="Pfam" id="PF03648">
    <property type="entry name" value="Glyco_hydro_67N"/>
    <property type="match status" value="1"/>
</dbReference>
<dbReference type="Pfam" id="PF07488">
    <property type="entry name" value="Glyco_hydro_67M"/>
    <property type="match status" value="1"/>
</dbReference>
<keyword evidence="3 9" id="KW-0858">Xylan degradation</keyword>
<evidence type="ECO:0000256" key="1">
    <source>
        <dbReference type="ARBA" id="ARBA00008833"/>
    </source>
</evidence>
<protein>
    <recommendedName>
        <fullName evidence="2 9">Alpha-glucuronidase</fullName>
        <ecNumber evidence="2 9">3.2.1.139</ecNumber>
    </recommendedName>
</protein>
<reference evidence="13" key="1">
    <citation type="journal article" date="2021" name="Nat. Commun.">
        <title>Genetic determinants of endophytism in the Arabidopsis root mycobiome.</title>
        <authorList>
            <person name="Mesny F."/>
            <person name="Miyauchi S."/>
            <person name="Thiergart T."/>
            <person name="Pickel B."/>
            <person name="Atanasova L."/>
            <person name="Karlsson M."/>
            <person name="Huettel B."/>
            <person name="Barry K.W."/>
            <person name="Haridas S."/>
            <person name="Chen C."/>
            <person name="Bauer D."/>
            <person name="Andreopoulos W."/>
            <person name="Pangilinan J."/>
            <person name="LaButti K."/>
            <person name="Riley R."/>
            <person name="Lipzen A."/>
            <person name="Clum A."/>
            <person name="Drula E."/>
            <person name="Henrissat B."/>
            <person name="Kohler A."/>
            <person name="Grigoriev I.V."/>
            <person name="Martin F.M."/>
            <person name="Hacquard S."/>
        </authorList>
    </citation>
    <scope>NUCLEOTIDE SEQUENCE</scope>
    <source>
        <strain evidence="13">MPI-SDFR-AT-0073</strain>
    </source>
</reference>
<proteinExistence type="inferred from homology"/>
<organism evidence="13 14">
    <name type="scientific">Truncatella angustata</name>
    <dbReference type="NCBI Taxonomy" id="152316"/>
    <lineage>
        <taxon>Eukaryota</taxon>
        <taxon>Fungi</taxon>
        <taxon>Dikarya</taxon>
        <taxon>Ascomycota</taxon>
        <taxon>Pezizomycotina</taxon>
        <taxon>Sordariomycetes</taxon>
        <taxon>Xylariomycetidae</taxon>
        <taxon>Amphisphaeriales</taxon>
        <taxon>Sporocadaceae</taxon>
        <taxon>Truncatella</taxon>
    </lineage>
</organism>
<evidence type="ECO:0000259" key="11">
    <source>
        <dbReference type="Pfam" id="PF07477"/>
    </source>
</evidence>
<comment type="catalytic activity">
    <reaction evidence="8 9">
        <text>an alpha-D-glucuronoside + H2O = D-glucuronate + an alcohol</text>
        <dbReference type="Rhea" id="RHEA:20005"/>
        <dbReference type="ChEBI" id="CHEBI:15377"/>
        <dbReference type="ChEBI" id="CHEBI:30879"/>
        <dbReference type="ChEBI" id="CHEBI:58720"/>
        <dbReference type="ChEBI" id="CHEBI:58899"/>
        <dbReference type="EC" id="3.2.1.139"/>
    </reaction>
</comment>
<dbReference type="SUPFAM" id="SSF55545">
    <property type="entry name" value="beta-N-acetylhexosaminidase-like domain"/>
    <property type="match status" value="1"/>
</dbReference>
<comment type="caution">
    <text evidence="13">The sequence shown here is derived from an EMBL/GenBank/DDBJ whole genome shotgun (WGS) entry which is preliminary data.</text>
</comment>
<dbReference type="AlphaFoldDB" id="A0A9P8UST1"/>
<dbReference type="EC" id="3.2.1.139" evidence="2 9"/>
<comment type="subcellular location">
    <subcellularLocation>
        <location evidence="9">Secreted</location>
    </subcellularLocation>
</comment>
<keyword evidence="4 9" id="KW-0378">Hydrolase</keyword>
<comment type="function">
    <text evidence="9">Alpha-glucuronidase involved in the hydrolysis of xylan, a major structural heterogeneous polysaccharide found in plant biomass representing the second most abundant polysaccharide in the biosphere, after cellulose. Releases 4-O-methylglucuronic acid from xylan.</text>
</comment>
<evidence type="ECO:0000256" key="8">
    <source>
        <dbReference type="ARBA" id="ARBA00048838"/>
    </source>
</evidence>
<evidence type="ECO:0000259" key="10">
    <source>
        <dbReference type="Pfam" id="PF03648"/>
    </source>
</evidence>
<dbReference type="Gene3D" id="3.20.20.80">
    <property type="entry name" value="Glycosidases"/>
    <property type="match status" value="1"/>
</dbReference>
<accession>A0A9P8UST1</accession>
<dbReference type="PANTHER" id="PTHR39207:SF1">
    <property type="entry name" value="ALPHA-GLUCURONIDASE A"/>
    <property type="match status" value="1"/>
</dbReference>
<evidence type="ECO:0000313" key="14">
    <source>
        <dbReference type="Proteomes" id="UP000758603"/>
    </source>
</evidence>
<name>A0A9P8UST1_9PEZI</name>
<evidence type="ECO:0000256" key="6">
    <source>
        <dbReference type="ARBA" id="ARBA00023295"/>
    </source>
</evidence>
<dbReference type="GO" id="GO:0005576">
    <property type="term" value="C:extracellular region"/>
    <property type="evidence" value="ECO:0007669"/>
    <property type="project" value="UniProtKB-SubCell"/>
</dbReference>
<evidence type="ECO:0000256" key="2">
    <source>
        <dbReference type="ARBA" id="ARBA00012271"/>
    </source>
</evidence>
<dbReference type="Pfam" id="PF07477">
    <property type="entry name" value="Glyco_hydro_67C"/>
    <property type="match status" value="2"/>
</dbReference>
<dbReference type="InterPro" id="IPR011100">
    <property type="entry name" value="Glyco_hydro_67_cat"/>
</dbReference>
<dbReference type="GO" id="GO:0045493">
    <property type="term" value="P:xylan catabolic process"/>
    <property type="evidence" value="ECO:0007669"/>
    <property type="project" value="UniProtKB-KW"/>
</dbReference>
<dbReference type="CDD" id="cd02795">
    <property type="entry name" value="CBM6-CBM35-CBM36_like"/>
    <property type="match status" value="1"/>
</dbReference>
<dbReference type="SUPFAM" id="SSF51445">
    <property type="entry name" value="(Trans)glycosidases"/>
    <property type="match status" value="1"/>
</dbReference>
<dbReference type="InterPro" id="IPR029018">
    <property type="entry name" value="Hex-like_dom2"/>
</dbReference>
<dbReference type="PANTHER" id="PTHR39207">
    <property type="entry name" value="ALPHA-GLUCURONIDASE A"/>
    <property type="match status" value="1"/>
</dbReference>
<feature type="domain" description="Glycosyl hydrolase family 67 C-terminal" evidence="11">
    <location>
        <begin position="502"/>
        <end position="653"/>
    </location>
</feature>
<feature type="domain" description="Glycosyl hydrolase family 67 C-terminal" evidence="11">
    <location>
        <begin position="450"/>
        <end position="499"/>
    </location>
</feature>
<evidence type="ECO:0000256" key="4">
    <source>
        <dbReference type="ARBA" id="ARBA00022801"/>
    </source>
</evidence>
<evidence type="ECO:0000256" key="3">
    <source>
        <dbReference type="ARBA" id="ARBA00022651"/>
    </source>
</evidence>
<dbReference type="OrthoDB" id="6501611at2759"/>
<keyword evidence="5 9" id="KW-0119">Carbohydrate metabolism</keyword>
<keyword evidence="6 9" id="KW-0326">Glycosidase</keyword>
<dbReference type="GO" id="GO:0046559">
    <property type="term" value="F:alpha-glucuronidase activity"/>
    <property type="evidence" value="ECO:0007669"/>
    <property type="project" value="UniProtKB-EC"/>
</dbReference>
<feature type="domain" description="Alpha glucuronidase N-terminal" evidence="10">
    <location>
        <begin position="21"/>
        <end position="95"/>
    </location>
</feature>
<dbReference type="InterPro" id="IPR011099">
    <property type="entry name" value="Glyco_hydro_67_C"/>
</dbReference>
<dbReference type="InterPro" id="IPR005154">
    <property type="entry name" value="Glyco_hydro_67_aGlcAse_N"/>
</dbReference>
<feature type="domain" description="Glycosyl hydrolase family 67 catalytic" evidence="12">
    <location>
        <begin position="122"/>
        <end position="448"/>
    </location>
</feature>
<dbReference type="Proteomes" id="UP000758603">
    <property type="component" value="Unassembled WGS sequence"/>
</dbReference>
<keyword evidence="7 9" id="KW-0624">Polysaccharide degradation</keyword>
<evidence type="ECO:0000259" key="12">
    <source>
        <dbReference type="Pfam" id="PF07488"/>
    </source>
</evidence>